<gene>
    <name evidence="2" type="ORF">CUNI_LOCUS15229</name>
</gene>
<evidence type="ECO:0000313" key="2">
    <source>
        <dbReference type="EMBL" id="CAG5129671.1"/>
    </source>
</evidence>
<organism evidence="2 3">
    <name type="scientific">Candidula unifasciata</name>
    <dbReference type="NCBI Taxonomy" id="100452"/>
    <lineage>
        <taxon>Eukaryota</taxon>
        <taxon>Metazoa</taxon>
        <taxon>Spiralia</taxon>
        <taxon>Lophotrochozoa</taxon>
        <taxon>Mollusca</taxon>
        <taxon>Gastropoda</taxon>
        <taxon>Heterobranchia</taxon>
        <taxon>Euthyneura</taxon>
        <taxon>Panpulmonata</taxon>
        <taxon>Eupulmonata</taxon>
        <taxon>Stylommatophora</taxon>
        <taxon>Helicina</taxon>
        <taxon>Helicoidea</taxon>
        <taxon>Geomitridae</taxon>
        <taxon>Candidula</taxon>
    </lineage>
</organism>
<dbReference type="AlphaFoldDB" id="A0A8S3ZT57"/>
<dbReference type="EMBL" id="CAJHNH020003629">
    <property type="protein sequence ID" value="CAG5129671.1"/>
    <property type="molecule type" value="Genomic_DNA"/>
</dbReference>
<feature type="region of interest" description="Disordered" evidence="1">
    <location>
        <begin position="1"/>
        <end position="27"/>
    </location>
</feature>
<keyword evidence="3" id="KW-1185">Reference proteome</keyword>
<comment type="caution">
    <text evidence="2">The sequence shown here is derived from an EMBL/GenBank/DDBJ whole genome shotgun (WGS) entry which is preliminary data.</text>
</comment>
<dbReference type="OrthoDB" id="6151446at2759"/>
<feature type="non-terminal residue" evidence="2">
    <location>
        <position position="1"/>
    </location>
</feature>
<feature type="non-terminal residue" evidence="2">
    <location>
        <position position="56"/>
    </location>
</feature>
<accession>A0A8S3ZT57</accession>
<evidence type="ECO:0000313" key="3">
    <source>
        <dbReference type="Proteomes" id="UP000678393"/>
    </source>
</evidence>
<name>A0A8S3ZT57_9EUPU</name>
<proteinExistence type="predicted"/>
<dbReference type="Proteomes" id="UP000678393">
    <property type="component" value="Unassembled WGS sequence"/>
</dbReference>
<protein>
    <submittedName>
        <fullName evidence="2">Uncharacterized protein</fullName>
    </submittedName>
</protein>
<evidence type="ECO:0000256" key="1">
    <source>
        <dbReference type="SAM" id="MobiDB-lite"/>
    </source>
</evidence>
<reference evidence="2" key="1">
    <citation type="submission" date="2021-04" db="EMBL/GenBank/DDBJ databases">
        <authorList>
            <consortium name="Molecular Ecology Group"/>
        </authorList>
    </citation>
    <scope>NUCLEOTIDE SEQUENCE</scope>
</reference>
<sequence length="56" mass="6199">PMHQPCPLSDSKDKFNEELSSTLSEVPEREDPIHLGDFVARVGAEHSSWSSCMGNL</sequence>